<organism evidence="3 4">
    <name type="scientific">Phytophthora citrophthora</name>
    <dbReference type="NCBI Taxonomy" id="4793"/>
    <lineage>
        <taxon>Eukaryota</taxon>
        <taxon>Sar</taxon>
        <taxon>Stramenopiles</taxon>
        <taxon>Oomycota</taxon>
        <taxon>Peronosporomycetes</taxon>
        <taxon>Peronosporales</taxon>
        <taxon>Peronosporaceae</taxon>
        <taxon>Phytophthora</taxon>
    </lineage>
</organism>
<name>A0AAD9LQB8_9STRA</name>
<evidence type="ECO:0000313" key="4">
    <source>
        <dbReference type="Proteomes" id="UP001259832"/>
    </source>
</evidence>
<dbReference type="InterPro" id="IPR037151">
    <property type="entry name" value="AlkB-like_sf"/>
</dbReference>
<dbReference type="Pfam" id="PF10294">
    <property type="entry name" value="Methyltransf_16"/>
    <property type="match status" value="1"/>
</dbReference>
<dbReference type="Pfam" id="PF13532">
    <property type="entry name" value="2OG-FeII_Oxy_2"/>
    <property type="match status" value="1"/>
</dbReference>
<dbReference type="Gene3D" id="2.60.120.590">
    <property type="entry name" value="Alpha-ketoglutarate-dependent dioxygenase AlkB-like"/>
    <property type="match status" value="1"/>
</dbReference>
<dbReference type="GO" id="GO:0005759">
    <property type="term" value="C:mitochondrial matrix"/>
    <property type="evidence" value="ECO:0007669"/>
    <property type="project" value="TreeGrafter"/>
</dbReference>
<dbReference type="GO" id="GO:0006974">
    <property type="term" value="P:DNA damage response"/>
    <property type="evidence" value="ECO:0007669"/>
    <property type="project" value="InterPro"/>
</dbReference>
<proteinExistence type="predicted"/>
<protein>
    <submittedName>
        <fullName evidence="3">Alpha-ketoglutarate-dependent dioxygenase alkB 7</fullName>
    </submittedName>
</protein>
<dbReference type="SUPFAM" id="SSF51197">
    <property type="entry name" value="Clavaminate synthase-like"/>
    <property type="match status" value="1"/>
</dbReference>
<feature type="domain" description="Alpha-ketoglutarate-dependent dioxygenase AlkB-like" evidence="2">
    <location>
        <begin position="361"/>
        <end position="488"/>
    </location>
</feature>
<dbReference type="GO" id="GO:0006631">
    <property type="term" value="P:fatty acid metabolic process"/>
    <property type="evidence" value="ECO:0007669"/>
    <property type="project" value="TreeGrafter"/>
</dbReference>
<dbReference type="Proteomes" id="UP001259832">
    <property type="component" value="Unassembled WGS sequence"/>
</dbReference>
<evidence type="ECO:0000259" key="2">
    <source>
        <dbReference type="Pfam" id="PF13532"/>
    </source>
</evidence>
<evidence type="ECO:0000256" key="1">
    <source>
        <dbReference type="SAM" id="MobiDB-lite"/>
    </source>
</evidence>
<dbReference type="PANTHER" id="PTHR21052">
    <property type="entry name" value="SPERMATOGENESIS ASSOCIATED 11-RELATED"/>
    <property type="match status" value="1"/>
</dbReference>
<feature type="region of interest" description="Disordered" evidence="1">
    <location>
        <begin position="1"/>
        <end position="20"/>
    </location>
</feature>
<keyword evidence="3" id="KW-0223">Dioxygenase</keyword>
<dbReference type="InterPro" id="IPR029063">
    <property type="entry name" value="SAM-dependent_MTases_sf"/>
</dbReference>
<evidence type="ECO:0000313" key="3">
    <source>
        <dbReference type="EMBL" id="KAK1944541.1"/>
    </source>
</evidence>
<dbReference type="EMBL" id="JASMQC010000006">
    <property type="protein sequence ID" value="KAK1944541.1"/>
    <property type="molecule type" value="Genomic_DNA"/>
</dbReference>
<dbReference type="SUPFAM" id="SSF53335">
    <property type="entry name" value="S-adenosyl-L-methionine-dependent methyltransferases"/>
    <property type="match status" value="1"/>
</dbReference>
<dbReference type="InterPro" id="IPR032870">
    <property type="entry name" value="ALKBH7-like"/>
</dbReference>
<keyword evidence="3" id="KW-0560">Oxidoreductase</keyword>
<gene>
    <name evidence="3" type="ORF">P3T76_004453</name>
</gene>
<dbReference type="Gene3D" id="3.40.50.150">
    <property type="entry name" value="Vaccinia Virus protein VP39"/>
    <property type="match status" value="1"/>
</dbReference>
<accession>A0AAD9LQB8</accession>
<sequence>MSNVDSSSDEENDFFGRIESDDLFEETEVQQTKRREAARYVEQYAEREWGLTARQRRIQGGDKDFVTESALELRGGKKIIFQEKQGQQAKVWDCALVLSKFLANDEFFPNGFFENKRVIELGCGIGVPGLAAAALGAKEVTLTDMPMAVPWIQTNIDRNQTLGCISVPVRAQGLMWGEKDELEALQFDVILCSDLVYGHRDISQKLVETILHLSHPNTLIVSAHEARFAGDRGESFFKLLSDQQFQVEQVPRERLDAVYNAANMHMLSSRPLRRSLAPLRRLLSSSTVAASSPQSLWQDVYNLDSTHCQDPLVSEGDLQVMLDIITEDEEKVVADECSRILKRRRYEEDHWDNVIIKFKEMERSRWSTETQRILQKVREAAILPKELTYFPAVHVIELAEDGYIKPHVDSIKFSGRVVAGINLLSPSIMRFKEEHGDSIIDAYLQRRSMYMMTGRVRYHYTHEILPGAQVFKGEVPVNRTHRISIMLRDEFLEEHVAKYHTPFAKPGK</sequence>
<dbReference type="GO" id="GO:0051213">
    <property type="term" value="F:dioxygenase activity"/>
    <property type="evidence" value="ECO:0007669"/>
    <property type="project" value="UniProtKB-KW"/>
</dbReference>
<comment type="caution">
    <text evidence="3">The sequence shown here is derived from an EMBL/GenBank/DDBJ whole genome shotgun (WGS) entry which is preliminary data.</text>
</comment>
<keyword evidence="4" id="KW-1185">Reference proteome</keyword>
<reference evidence="3" key="1">
    <citation type="submission" date="2023-08" db="EMBL/GenBank/DDBJ databases">
        <title>Reference Genome Resource for the Citrus Pathogen Phytophthora citrophthora.</title>
        <authorList>
            <person name="Moller H."/>
            <person name="Coetzee B."/>
            <person name="Rose L.J."/>
            <person name="Van Niekerk J.M."/>
        </authorList>
    </citation>
    <scope>NUCLEOTIDE SEQUENCE</scope>
    <source>
        <strain evidence="3">STE-U-9442</strain>
    </source>
</reference>
<dbReference type="PANTHER" id="PTHR21052:SF0">
    <property type="entry name" value="ALPHA-KETOGLUTARATE-DEPENDENT DIOXYGENASE ALKB HOMOLOG 7, MITOCHONDRIAL"/>
    <property type="match status" value="1"/>
</dbReference>
<dbReference type="InterPro" id="IPR027450">
    <property type="entry name" value="AlkB-like"/>
</dbReference>
<dbReference type="AlphaFoldDB" id="A0AAD9LQB8"/>
<dbReference type="InterPro" id="IPR019410">
    <property type="entry name" value="Methyltransf_16"/>
</dbReference>